<feature type="transmembrane region" description="Helical" evidence="1">
    <location>
        <begin position="164"/>
        <end position="182"/>
    </location>
</feature>
<keyword evidence="1" id="KW-0812">Transmembrane</keyword>
<dbReference type="AlphaFoldDB" id="A0A841YTC4"/>
<evidence type="ECO:0000256" key="1">
    <source>
        <dbReference type="SAM" id="Phobius"/>
    </source>
</evidence>
<feature type="transmembrane region" description="Helical" evidence="1">
    <location>
        <begin position="229"/>
        <end position="250"/>
    </location>
</feature>
<keyword evidence="1" id="KW-0472">Membrane</keyword>
<gene>
    <name evidence="3" type="ORF">HB850_00635</name>
</gene>
<evidence type="ECO:0000259" key="2">
    <source>
        <dbReference type="Pfam" id="PF20155"/>
    </source>
</evidence>
<sequence>MDASRGVQQFNQMMSTGVVDLEAWKTLQETMPLALQKTAEAMGFTGKTAQRDLYSALKKGKITFDDFQNSLVKLGTGTGMLASLAKENSLGIATSFGNLANAIAKGMANILTKLDALTKKFTGKSIAQNIDSLKAGINSFFAAAVSGMDKLDALFSYIQKHGELFKTLAVGALAAVSALVAFRIAITTIAAVSGAAKTIGLVAFAFTNVRKEVGLAKAAMVAFNVATGANPLVFLITLLIGATAALAFFFTKTKTGQKIVQNAWGAIKSVVETTVNALKVALQATGAFFERVGVAIKAGFLRALEDSNSALSKFVSFCQQVGAALKSAFGSSIDFVVSLFYKLKESLGGATSGAISGIVTYTFPADAVKLGLYIDISRYTPGTGALEYGFRTIFIPREAMLENSGKAIWESMVGTDGAKKIFYATPTSIRGHADNGASPANGWCIRRVGYR</sequence>
<dbReference type="NCBIfam" id="TIGR02675">
    <property type="entry name" value="tape_meas_nterm"/>
    <property type="match status" value="1"/>
</dbReference>
<dbReference type="Proteomes" id="UP000569903">
    <property type="component" value="Unassembled WGS sequence"/>
</dbReference>
<dbReference type="Pfam" id="PF20155">
    <property type="entry name" value="TMP_3"/>
    <property type="match status" value="1"/>
</dbReference>
<proteinExistence type="predicted"/>
<reference evidence="3 4" key="1">
    <citation type="submission" date="2020-03" db="EMBL/GenBank/DDBJ databases">
        <title>Soil Listeria distribution.</title>
        <authorList>
            <person name="Liao J."/>
            <person name="Wiedmann M."/>
        </authorList>
    </citation>
    <scope>NUCLEOTIDE SEQUENCE [LARGE SCALE GENOMIC DNA]</scope>
    <source>
        <strain evidence="3 4">FSL L7-1614</strain>
    </source>
</reference>
<dbReference type="InterPro" id="IPR013491">
    <property type="entry name" value="Tape_meas_N"/>
</dbReference>
<name>A0A841YTC4_9LIST</name>
<evidence type="ECO:0000313" key="3">
    <source>
        <dbReference type="EMBL" id="MBC1456242.1"/>
    </source>
</evidence>
<dbReference type="EMBL" id="JAARQN010000001">
    <property type="protein sequence ID" value="MBC1456242.1"/>
    <property type="molecule type" value="Genomic_DNA"/>
</dbReference>
<feature type="domain" description="Tape measure protein N-terminal" evidence="2">
    <location>
        <begin position="2"/>
        <end position="110"/>
    </location>
</feature>
<keyword evidence="1" id="KW-1133">Transmembrane helix</keyword>
<protein>
    <submittedName>
        <fullName evidence="3">Tape measure protein</fullName>
    </submittedName>
</protein>
<accession>A0A841YTC4</accession>
<organism evidence="3 4">
    <name type="scientific">Listeria newyorkensis</name>
    <dbReference type="NCBI Taxonomy" id="1497681"/>
    <lineage>
        <taxon>Bacteria</taxon>
        <taxon>Bacillati</taxon>
        <taxon>Bacillota</taxon>
        <taxon>Bacilli</taxon>
        <taxon>Bacillales</taxon>
        <taxon>Listeriaceae</taxon>
        <taxon>Listeria</taxon>
    </lineage>
</organism>
<comment type="caution">
    <text evidence="3">The sequence shown here is derived from an EMBL/GenBank/DDBJ whole genome shotgun (WGS) entry which is preliminary data.</text>
</comment>
<evidence type="ECO:0000313" key="4">
    <source>
        <dbReference type="Proteomes" id="UP000569903"/>
    </source>
</evidence>